<feature type="compositionally biased region" description="Polar residues" evidence="1">
    <location>
        <begin position="22"/>
        <end position="32"/>
    </location>
</feature>
<dbReference type="EMBL" id="PUHQ01000115">
    <property type="protein sequence ID" value="KAG0655610.1"/>
    <property type="molecule type" value="Genomic_DNA"/>
</dbReference>
<protein>
    <recommendedName>
        <fullName evidence="2">WW domain-containing protein</fullName>
    </recommendedName>
</protein>
<dbReference type="OrthoDB" id="2444812at2759"/>
<dbReference type="Proteomes" id="UP000777482">
    <property type="component" value="Unassembled WGS sequence"/>
</dbReference>
<evidence type="ECO:0000259" key="2">
    <source>
        <dbReference type="PROSITE" id="PS50020"/>
    </source>
</evidence>
<proteinExistence type="predicted"/>
<dbReference type="Pfam" id="PF00397">
    <property type="entry name" value="WW"/>
    <property type="match status" value="1"/>
</dbReference>
<feature type="compositionally biased region" description="Polar residues" evidence="1">
    <location>
        <begin position="94"/>
        <end position="109"/>
    </location>
</feature>
<evidence type="ECO:0000256" key="1">
    <source>
        <dbReference type="SAM" id="MobiDB-lite"/>
    </source>
</evidence>
<feature type="compositionally biased region" description="Basic and acidic residues" evidence="1">
    <location>
        <begin position="1"/>
        <end position="20"/>
    </location>
</feature>
<feature type="domain" description="WW" evidence="2">
    <location>
        <begin position="71"/>
        <end position="105"/>
    </location>
</feature>
<name>A0A9P6VTX4_RHOMI</name>
<evidence type="ECO:0000313" key="4">
    <source>
        <dbReference type="Proteomes" id="UP000777482"/>
    </source>
</evidence>
<dbReference type="SMART" id="SM00456">
    <property type="entry name" value="WW"/>
    <property type="match status" value="1"/>
</dbReference>
<feature type="region of interest" description="Disordered" evidence="1">
    <location>
        <begin position="94"/>
        <end position="254"/>
    </location>
</feature>
<dbReference type="PROSITE" id="PS50020">
    <property type="entry name" value="WW_DOMAIN_2"/>
    <property type="match status" value="1"/>
</dbReference>
<dbReference type="SUPFAM" id="SSF51045">
    <property type="entry name" value="WW domain"/>
    <property type="match status" value="1"/>
</dbReference>
<dbReference type="Gene3D" id="2.20.70.10">
    <property type="match status" value="1"/>
</dbReference>
<reference evidence="3 4" key="1">
    <citation type="submission" date="2020-11" db="EMBL/GenBank/DDBJ databases">
        <title>Kefir isolates.</title>
        <authorList>
            <person name="Marcisauskas S."/>
            <person name="Kim Y."/>
            <person name="Blasche S."/>
        </authorList>
    </citation>
    <scope>NUCLEOTIDE SEQUENCE [LARGE SCALE GENOMIC DNA]</scope>
    <source>
        <strain evidence="3 4">KR</strain>
    </source>
</reference>
<comment type="caution">
    <text evidence="3">The sequence shown here is derived from an EMBL/GenBank/DDBJ whole genome shotgun (WGS) entry which is preliminary data.</text>
</comment>
<keyword evidence="4" id="KW-1185">Reference proteome</keyword>
<dbReference type="AlphaFoldDB" id="A0A9P6VTX4"/>
<feature type="compositionally biased region" description="Basic and acidic residues" evidence="1">
    <location>
        <begin position="214"/>
        <end position="241"/>
    </location>
</feature>
<accession>A0A9P6VTX4</accession>
<organism evidence="3 4">
    <name type="scientific">Rhodotorula mucilaginosa</name>
    <name type="common">Yeast</name>
    <name type="synonym">Rhodotorula rubra</name>
    <dbReference type="NCBI Taxonomy" id="5537"/>
    <lineage>
        <taxon>Eukaryota</taxon>
        <taxon>Fungi</taxon>
        <taxon>Dikarya</taxon>
        <taxon>Basidiomycota</taxon>
        <taxon>Pucciniomycotina</taxon>
        <taxon>Microbotryomycetes</taxon>
        <taxon>Sporidiobolales</taxon>
        <taxon>Sporidiobolaceae</taxon>
        <taxon>Rhodotorula</taxon>
    </lineage>
</organism>
<dbReference type="CDD" id="cd00201">
    <property type="entry name" value="WW"/>
    <property type="match status" value="1"/>
</dbReference>
<dbReference type="PROSITE" id="PS01159">
    <property type="entry name" value="WW_DOMAIN_1"/>
    <property type="match status" value="1"/>
</dbReference>
<evidence type="ECO:0000313" key="3">
    <source>
        <dbReference type="EMBL" id="KAG0655610.1"/>
    </source>
</evidence>
<gene>
    <name evidence="3" type="ORF">C6P46_000778</name>
</gene>
<dbReference type="InterPro" id="IPR036020">
    <property type="entry name" value="WW_dom_sf"/>
</dbReference>
<feature type="region of interest" description="Disordered" evidence="1">
    <location>
        <begin position="1"/>
        <end position="79"/>
    </location>
</feature>
<dbReference type="InterPro" id="IPR001202">
    <property type="entry name" value="WW_dom"/>
</dbReference>
<sequence length="254" mass="27668">MSSDSPRPDPAVDAHNDYSADSRATTSTLTRQGSDDADGAPTRPLSREAESLETDAAGDQESTGLSAKKSASDNDPWQAVFSAEANGWYFWNAQTNETTWSNPRQSTSDPGDATNVPSVANDLPAAAPSRDKGEEGGLPPIDPDLAWLDPSAARAGAERPVTQTARFNARTGRFQADPSLNPDRISEFQRGQRQQEAYYDVRGWESTLAGQGLKRSDDSAPEGERKRPSAKELERFRQAKENKKRRKVASWLAS</sequence>